<proteinExistence type="predicted"/>
<dbReference type="Pfam" id="PF15862">
    <property type="entry name" value="Coilin_N"/>
    <property type="match status" value="1"/>
</dbReference>
<feature type="region of interest" description="Disordered" evidence="1">
    <location>
        <begin position="87"/>
        <end position="311"/>
    </location>
</feature>
<gene>
    <name evidence="3" type="ORF">PHYPSEUDO_002866</name>
</gene>
<comment type="caution">
    <text evidence="3">The sequence shown here is derived from an EMBL/GenBank/DDBJ whole genome shotgun (WGS) entry which is preliminary data.</text>
</comment>
<evidence type="ECO:0000259" key="2">
    <source>
        <dbReference type="Pfam" id="PF15862"/>
    </source>
</evidence>
<feature type="compositionally biased region" description="Polar residues" evidence="1">
    <location>
        <begin position="207"/>
        <end position="217"/>
    </location>
</feature>
<evidence type="ECO:0000313" key="3">
    <source>
        <dbReference type="EMBL" id="KAG7384178.1"/>
    </source>
</evidence>
<sequence length="561" mass="61233">MADTRVRLVFADDVGRHVQRRRGFSSCWHLVPRDAKLVGDLAHALLREFELRKSCPKGLELRLEELPLLATQSIRIVRDNDTIVVQCPPLGKGEDGSGEASSSESEAEAPKPRKRKLRAKETERQLKKKTKTVKDVVKEVGGRQSDKAKRRGKSEATTKPFTGKKESSKMESSDSSSSSSSSSSESSSSSSELEDDSAAQQKRKRSTTAATTMQQAGHSKGAASAKTTNGVASKAALPEQNGKEPRRRRRRLRQRSGGRARNGNQANMAENAASQPPPAASNGQERMAIAPEKTSHTSSSGSQVSNSIAGPRGYARAKAHVLFDEVTGDQVAVQHAENPQDTRESNWAPHRSQAPELAKYGPSSSDNQRPRAPRDVRVQRASPSNGLADRGVETNGYNGAPERKRKGKYEERWKRPYEIVATVLDKKKSNENSSSAPDLAKSMSSYPTAPAGSSCFEQKDVIAFKTLTLCLDTWQPVLSDWKCGQVQSTDGNSIEVLSWTLRANRDSVDFHEAPSGERFSVQTSELSELRFLSGPSHISLQQTAAQGSQEEEENTKSVVPV</sequence>
<feature type="compositionally biased region" description="Low complexity" evidence="1">
    <location>
        <begin position="173"/>
        <end position="191"/>
    </location>
</feature>
<name>A0A8T1VVD2_9STRA</name>
<feature type="compositionally biased region" description="Low complexity" evidence="1">
    <location>
        <begin position="296"/>
        <end position="307"/>
    </location>
</feature>
<protein>
    <recommendedName>
        <fullName evidence="2">Coilin N-terminal domain-containing protein</fullName>
    </recommendedName>
</protein>
<feature type="compositionally biased region" description="Basic and acidic residues" evidence="1">
    <location>
        <begin position="132"/>
        <end position="147"/>
    </location>
</feature>
<dbReference type="AlphaFoldDB" id="A0A8T1VVD2"/>
<dbReference type="InterPro" id="IPR024822">
    <property type="entry name" value="Coilin"/>
</dbReference>
<dbReference type="GO" id="GO:0000387">
    <property type="term" value="P:spliceosomal snRNP assembly"/>
    <property type="evidence" value="ECO:0007669"/>
    <property type="project" value="TreeGrafter"/>
</dbReference>
<feature type="compositionally biased region" description="Basic and acidic residues" evidence="1">
    <location>
        <begin position="163"/>
        <end position="172"/>
    </location>
</feature>
<dbReference type="Proteomes" id="UP000694044">
    <property type="component" value="Unassembled WGS sequence"/>
</dbReference>
<evidence type="ECO:0000313" key="4">
    <source>
        <dbReference type="Proteomes" id="UP000694044"/>
    </source>
</evidence>
<reference evidence="3" key="1">
    <citation type="submission" date="2021-02" db="EMBL/GenBank/DDBJ databases">
        <authorList>
            <person name="Palmer J.M."/>
        </authorList>
    </citation>
    <scope>NUCLEOTIDE SEQUENCE</scope>
    <source>
        <strain evidence="3">SCRP734</strain>
    </source>
</reference>
<dbReference type="EMBL" id="JAGDFM010000154">
    <property type="protein sequence ID" value="KAG7384178.1"/>
    <property type="molecule type" value="Genomic_DNA"/>
</dbReference>
<dbReference type="GO" id="GO:0030620">
    <property type="term" value="F:U2 snRNA binding"/>
    <property type="evidence" value="ECO:0007669"/>
    <property type="project" value="TreeGrafter"/>
</dbReference>
<feature type="domain" description="Coilin N-terminal" evidence="2">
    <location>
        <begin position="5"/>
        <end position="188"/>
    </location>
</feature>
<dbReference type="PANTHER" id="PTHR15197">
    <property type="entry name" value="COILIN P80"/>
    <property type="match status" value="1"/>
</dbReference>
<dbReference type="PANTHER" id="PTHR15197:SF0">
    <property type="entry name" value="COILIN"/>
    <property type="match status" value="1"/>
</dbReference>
<feature type="compositionally biased region" description="Basic and acidic residues" evidence="1">
    <location>
        <begin position="368"/>
        <end position="378"/>
    </location>
</feature>
<organism evidence="3 4">
    <name type="scientific">Phytophthora pseudosyringae</name>
    <dbReference type="NCBI Taxonomy" id="221518"/>
    <lineage>
        <taxon>Eukaryota</taxon>
        <taxon>Sar</taxon>
        <taxon>Stramenopiles</taxon>
        <taxon>Oomycota</taxon>
        <taxon>Peronosporomycetes</taxon>
        <taxon>Peronosporales</taxon>
        <taxon>Peronosporaceae</taxon>
        <taxon>Phytophthora</taxon>
    </lineage>
</organism>
<dbReference type="OrthoDB" id="74813at2759"/>
<accession>A0A8T1VVD2</accession>
<dbReference type="GO" id="GO:0015030">
    <property type="term" value="C:Cajal body"/>
    <property type="evidence" value="ECO:0007669"/>
    <property type="project" value="TreeGrafter"/>
</dbReference>
<feature type="region of interest" description="Disordered" evidence="1">
    <location>
        <begin position="542"/>
        <end position="561"/>
    </location>
</feature>
<dbReference type="GO" id="GO:0030619">
    <property type="term" value="F:U1 snRNA binding"/>
    <property type="evidence" value="ECO:0007669"/>
    <property type="project" value="TreeGrafter"/>
</dbReference>
<feature type="compositionally biased region" description="Basic residues" evidence="1">
    <location>
        <begin position="245"/>
        <end position="258"/>
    </location>
</feature>
<keyword evidence="4" id="KW-1185">Reference proteome</keyword>
<evidence type="ECO:0000256" key="1">
    <source>
        <dbReference type="SAM" id="MobiDB-lite"/>
    </source>
</evidence>
<feature type="region of interest" description="Disordered" evidence="1">
    <location>
        <begin position="330"/>
        <end position="411"/>
    </location>
</feature>
<dbReference type="InterPro" id="IPR031722">
    <property type="entry name" value="Coilin_N"/>
</dbReference>